<evidence type="ECO:0000256" key="1">
    <source>
        <dbReference type="ARBA" id="ARBA00006484"/>
    </source>
</evidence>
<dbReference type="InterPro" id="IPR002347">
    <property type="entry name" value="SDR_fam"/>
</dbReference>
<evidence type="ECO:0000256" key="2">
    <source>
        <dbReference type="ARBA" id="ARBA00023002"/>
    </source>
</evidence>
<dbReference type="RefSeq" id="WP_219533097.1">
    <property type="nucleotide sequence ID" value="NZ_JAHKRM010000016.1"/>
</dbReference>
<dbReference type="GO" id="GO:0016491">
    <property type="term" value="F:oxidoreductase activity"/>
    <property type="evidence" value="ECO:0007669"/>
    <property type="project" value="UniProtKB-KW"/>
</dbReference>
<comment type="caution">
    <text evidence="3">The sequence shown here is derived from an EMBL/GenBank/DDBJ whole genome shotgun (WGS) entry which is preliminary data.</text>
</comment>
<dbReference type="EC" id="1.1.1.-" evidence="3"/>
<dbReference type="EMBL" id="JBHUCM010000016">
    <property type="protein sequence ID" value="MFD1539231.1"/>
    <property type="molecule type" value="Genomic_DNA"/>
</dbReference>
<protein>
    <submittedName>
        <fullName evidence="3">SDR family NAD(P)-dependent oxidoreductase</fullName>
        <ecNumber evidence="3">1.1.1.-</ecNumber>
    </submittedName>
</protein>
<dbReference type="Proteomes" id="UP001597097">
    <property type="component" value="Unassembled WGS sequence"/>
</dbReference>
<organism evidence="3 4">
    <name type="scientific">Nonomuraea guangzhouensis</name>
    <dbReference type="NCBI Taxonomy" id="1291555"/>
    <lineage>
        <taxon>Bacteria</taxon>
        <taxon>Bacillati</taxon>
        <taxon>Actinomycetota</taxon>
        <taxon>Actinomycetes</taxon>
        <taxon>Streptosporangiales</taxon>
        <taxon>Streptosporangiaceae</taxon>
        <taxon>Nonomuraea</taxon>
    </lineage>
</organism>
<keyword evidence="2 3" id="KW-0560">Oxidoreductase</keyword>
<name>A0ABW4GAU9_9ACTN</name>
<dbReference type="Pfam" id="PF13561">
    <property type="entry name" value="adh_short_C2"/>
    <property type="match status" value="1"/>
</dbReference>
<reference evidence="4" key="1">
    <citation type="journal article" date="2019" name="Int. J. Syst. Evol. Microbiol.">
        <title>The Global Catalogue of Microorganisms (GCM) 10K type strain sequencing project: providing services to taxonomists for standard genome sequencing and annotation.</title>
        <authorList>
            <consortium name="The Broad Institute Genomics Platform"/>
            <consortium name="The Broad Institute Genome Sequencing Center for Infectious Disease"/>
            <person name="Wu L."/>
            <person name="Ma J."/>
        </authorList>
    </citation>
    <scope>NUCLEOTIDE SEQUENCE [LARGE SCALE GENOMIC DNA]</scope>
    <source>
        <strain evidence="4">CGMCC 1.15399</strain>
    </source>
</reference>
<evidence type="ECO:0000313" key="4">
    <source>
        <dbReference type="Proteomes" id="UP001597097"/>
    </source>
</evidence>
<proteinExistence type="inferred from homology"/>
<keyword evidence="4" id="KW-1185">Reference proteome</keyword>
<gene>
    <name evidence="3" type="ORF">ACFSJ0_19395</name>
</gene>
<dbReference type="PANTHER" id="PTHR43639">
    <property type="entry name" value="OXIDOREDUCTASE, SHORT-CHAIN DEHYDROGENASE/REDUCTASE FAMILY (AFU_ORTHOLOGUE AFUA_5G02870)"/>
    <property type="match status" value="1"/>
</dbReference>
<comment type="similarity">
    <text evidence="1">Belongs to the short-chain dehydrogenases/reductases (SDR) family.</text>
</comment>
<accession>A0ABW4GAU9</accession>
<dbReference type="PANTHER" id="PTHR43639:SF1">
    <property type="entry name" value="SHORT-CHAIN DEHYDROGENASE_REDUCTASE FAMILY PROTEIN"/>
    <property type="match status" value="1"/>
</dbReference>
<sequence>MTPLILAGKVAVITGAGRGIGARTAQRFAQSGAKVAVNYLRNHAAAQAVVRAIADAGGDAIAVQADVRDPDAAAGMVAAVTERLGSPDTLVLNADAGGFRPTPVMGLDFAAYELRLLDEMKAAFTPVKAVLPGMLDKGSGSILAISSALCRAPVPGFSLLSVSKGALEAFVRALAVELGPHGIRVNTIEASMIQDENSSVVDDEQQKELREWIPLRRLGRPDDVAGTATLIASDLAGFVNGASIPVNGGQVLY</sequence>
<evidence type="ECO:0000313" key="3">
    <source>
        <dbReference type="EMBL" id="MFD1539231.1"/>
    </source>
</evidence>